<evidence type="ECO:0000313" key="2">
    <source>
        <dbReference type="Proteomes" id="UP000636709"/>
    </source>
</evidence>
<reference evidence="1" key="1">
    <citation type="submission" date="2020-07" db="EMBL/GenBank/DDBJ databases">
        <title>Genome sequence and genetic diversity analysis of an under-domesticated orphan crop, white fonio (Digitaria exilis).</title>
        <authorList>
            <person name="Bennetzen J.L."/>
            <person name="Chen S."/>
            <person name="Ma X."/>
            <person name="Wang X."/>
            <person name="Yssel A.E.J."/>
            <person name="Chaluvadi S.R."/>
            <person name="Johnson M."/>
            <person name="Gangashetty P."/>
            <person name="Hamidou F."/>
            <person name="Sanogo M.D."/>
            <person name="Zwaenepoel A."/>
            <person name="Wallace J."/>
            <person name="Van De Peer Y."/>
            <person name="Van Deynze A."/>
        </authorList>
    </citation>
    <scope>NUCLEOTIDE SEQUENCE</scope>
    <source>
        <tissue evidence="1">Leaves</tissue>
    </source>
</reference>
<name>A0A835ERM5_9POAL</name>
<sequence>MQAMRVEAIVAGTPPLASAQVVNKVLSQDSSNDTFLKNAGIAEWSSRSRSSGEAALHSQLASEKECFASLQEQVDVLKKDNERTKSEFL</sequence>
<dbReference type="Proteomes" id="UP000636709">
    <property type="component" value="Unassembled WGS sequence"/>
</dbReference>
<comment type="caution">
    <text evidence="1">The sequence shown here is derived from an EMBL/GenBank/DDBJ whole genome shotgun (WGS) entry which is preliminary data.</text>
</comment>
<protein>
    <submittedName>
        <fullName evidence="1">Uncharacterized protein</fullName>
    </submittedName>
</protein>
<dbReference type="OrthoDB" id="696554at2759"/>
<dbReference type="AlphaFoldDB" id="A0A835ERM5"/>
<dbReference type="EMBL" id="JACEFO010001793">
    <property type="protein sequence ID" value="KAF8702147.1"/>
    <property type="molecule type" value="Genomic_DNA"/>
</dbReference>
<accession>A0A835ERM5</accession>
<gene>
    <name evidence="1" type="ORF">HU200_033074</name>
</gene>
<proteinExistence type="predicted"/>
<evidence type="ECO:0000313" key="1">
    <source>
        <dbReference type="EMBL" id="KAF8702147.1"/>
    </source>
</evidence>
<organism evidence="1 2">
    <name type="scientific">Digitaria exilis</name>
    <dbReference type="NCBI Taxonomy" id="1010633"/>
    <lineage>
        <taxon>Eukaryota</taxon>
        <taxon>Viridiplantae</taxon>
        <taxon>Streptophyta</taxon>
        <taxon>Embryophyta</taxon>
        <taxon>Tracheophyta</taxon>
        <taxon>Spermatophyta</taxon>
        <taxon>Magnoliopsida</taxon>
        <taxon>Liliopsida</taxon>
        <taxon>Poales</taxon>
        <taxon>Poaceae</taxon>
        <taxon>PACMAD clade</taxon>
        <taxon>Panicoideae</taxon>
        <taxon>Panicodae</taxon>
        <taxon>Paniceae</taxon>
        <taxon>Anthephorinae</taxon>
        <taxon>Digitaria</taxon>
    </lineage>
</organism>
<keyword evidence="2" id="KW-1185">Reference proteome</keyword>